<dbReference type="EMBL" id="SDWT01000002">
    <property type="protein sequence ID" value="RYB91734.1"/>
    <property type="molecule type" value="Genomic_DNA"/>
</dbReference>
<dbReference type="Pfam" id="PF09084">
    <property type="entry name" value="NMT1"/>
    <property type="match status" value="1"/>
</dbReference>
<dbReference type="AlphaFoldDB" id="A0A4Q2RUS8"/>
<comment type="caution">
    <text evidence="7">The sequence shown here is derived from an EMBL/GenBank/DDBJ whole genome shotgun (WGS) entry which is preliminary data.</text>
</comment>
<dbReference type="PROSITE" id="PS51257">
    <property type="entry name" value="PROKAR_LIPOPROTEIN"/>
    <property type="match status" value="1"/>
</dbReference>
<dbReference type="GO" id="GO:0016020">
    <property type="term" value="C:membrane"/>
    <property type="evidence" value="ECO:0007669"/>
    <property type="project" value="InterPro"/>
</dbReference>
<dbReference type="PANTHER" id="PTHR30024:SF47">
    <property type="entry name" value="TAURINE-BINDING PERIPLASMIC PROTEIN"/>
    <property type="match status" value="1"/>
</dbReference>
<dbReference type="PANTHER" id="PTHR30024">
    <property type="entry name" value="ALIPHATIC SULFONATES-BINDING PROTEIN-RELATED"/>
    <property type="match status" value="1"/>
</dbReference>
<feature type="chain" id="PRO_5020235764" evidence="5">
    <location>
        <begin position="23"/>
        <end position="325"/>
    </location>
</feature>
<dbReference type="InterPro" id="IPR010067">
    <property type="entry name" value="ABC_SsuA_sub-bd"/>
</dbReference>
<evidence type="ECO:0000313" key="7">
    <source>
        <dbReference type="EMBL" id="RYB91734.1"/>
    </source>
</evidence>
<sequence length="325" mass="33643">MKKLIATVAVAATLGAGLTACGSDDDSASGGTQITFGYIGDFNGTSLLAVAEEQGLWEKAGLDVDTKVFTDGPTQITALGAGSLDYGYIGPGAVWLPASGQAKIIAVNTLGGADRVIAQPGIDSIEDLEGKKVAVPEGTSGDMILGLALDAAGMTRDDVDLVPMDPPTIVSAFSAGQVDAAGIFYPSIDTIKQQVPDLVELAQNSDFSDDFAFPTAFVAGNDVDAGTNAEVVAVLREAMDYRADHMDEAIAATAEMLDQPVDAVERDASHNEVMTADELDGLTEDGTVDGWFTALQDFFVTAGKIDEPVDPSTFYLGDDFVAAGK</sequence>
<protein>
    <submittedName>
        <fullName evidence="7">Aliphatic sulfonate ABC transporter substrate-binding protein</fullName>
    </submittedName>
</protein>
<proteinExistence type="inferred from homology"/>
<comment type="similarity">
    <text evidence="2">Belongs to the bacterial solute-binding protein SsuA/TauA family.</text>
</comment>
<dbReference type="Gene3D" id="3.40.190.10">
    <property type="entry name" value="Periplasmic binding protein-like II"/>
    <property type="match status" value="2"/>
</dbReference>
<dbReference type="OrthoDB" id="7374754at2"/>
<gene>
    <name evidence="7" type="ORF">EUA93_16435</name>
</gene>
<keyword evidence="3" id="KW-0813">Transport</keyword>
<name>A0A4Q2RUS8_9ACTN</name>
<evidence type="ECO:0000256" key="3">
    <source>
        <dbReference type="ARBA" id="ARBA00022448"/>
    </source>
</evidence>
<dbReference type="InterPro" id="IPR015168">
    <property type="entry name" value="SsuA/THI5"/>
</dbReference>
<accession>A0A4Q2RUS8</accession>
<comment type="subcellular location">
    <subcellularLocation>
        <location evidence="1">Periplasm</location>
    </subcellularLocation>
</comment>
<dbReference type="Proteomes" id="UP000294071">
    <property type="component" value="Unassembled WGS sequence"/>
</dbReference>
<feature type="signal peptide" evidence="5">
    <location>
        <begin position="1"/>
        <end position="22"/>
    </location>
</feature>
<dbReference type="GO" id="GO:0042626">
    <property type="term" value="F:ATPase-coupled transmembrane transporter activity"/>
    <property type="evidence" value="ECO:0007669"/>
    <property type="project" value="InterPro"/>
</dbReference>
<reference evidence="7 8" key="1">
    <citation type="submission" date="2019-01" db="EMBL/GenBank/DDBJ databases">
        <title>Novel species of Nocardioides.</title>
        <authorList>
            <person name="Liu Q."/>
            <person name="Xin Y.-H."/>
        </authorList>
    </citation>
    <scope>NUCLEOTIDE SEQUENCE [LARGE SCALE GENOMIC DNA]</scope>
    <source>
        <strain evidence="7 8">CGMCC 4.6882</strain>
    </source>
</reference>
<feature type="domain" description="SsuA/THI5-like" evidence="6">
    <location>
        <begin position="48"/>
        <end position="233"/>
    </location>
</feature>
<dbReference type="GO" id="GO:0042597">
    <property type="term" value="C:periplasmic space"/>
    <property type="evidence" value="ECO:0007669"/>
    <property type="project" value="UniProtKB-SubCell"/>
</dbReference>
<dbReference type="SUPFAM" id="SSF53850">
    <property type="entry name" value="Periplasmic binding protein-like II"/>
    <property type="match status" value="1"/>
</dbReference>
<keyword evidence="4 5" id="KW-0732">Signal</keyword>
<dbReference type="RefSeq" id="WP_129401401.1">
    <property type="nucleotide sequence ID" value="NZ_SDWT01000002.1"/>
</dbReference>
<evidence type="ECO:0000256" key="4">
    <source>
        <dbReference type="ARBA" id="ARBA00022729"/>
    </source>
</evidence>
<evidence type="ECO:0000256" key="5">
    <source>
        <dbReference type="SAM" id="SignalP"/>
    </source>
</evidence>
<dbReference type="NCBIfam" id="TIGR01728">
    <property type="entry name" value="SsuA_fam"/>
    <property type="match status" value="1"/>
</dbReference>
<evidence type="ECO:0000313" key="8">
    <source>
        <dbReference type="Proteomes" id="UP000294071"/>
    </source>
</evidence>
<organism evidence="7 8">
    <name type="scientific">Nocardioides oleivorans</name>
    <dbReference type="NCBI Taxonomy" id="273676"/>
    <lineage>
        <taxon>Bacteria</taxon>
        <taxon>Bacillati</taxon>
        <taxon>Actinomycetota</taxon>
        <taxon>Actinomycetes</taxon>
        <taxon>Propionibacteriales</taxon>
        <taxon>Nocardioidaceae</taxon>
        <taxon>Nocardioides</taxon>
    </lineage>
</organism>
<evidence type="ECO:0000256" key="1">
    <source>
        <dbReference type="ARBA" id="ARBA00004418"/>
    </source>
</evidence>
<keyword evidence="8" id="KW-1185">Reference proteome</keyword>
<evidence type="ECO:0000256" key="2">
    <source>
        <dbReference type="ARBA" id="ARBA00010742"/>
    </source>
</evidence>
<evidence type="ECO:0000259" key="6">
    <source>
        <dbReference type="Pfam" id="PF09084"/>
    </source>
</evidence>